<evidence type="ECO:0000313" key="2">
    <source>
        <dbReference type="EMBL" id="GMH55901.1"/>
    </source>
</evidence>
<feature type="transmembrane region" description="Helical" evidence="1">
    <location>
        <begin position="31"/>
        <end position="48"/>
    </location>
</feature>
<keyword evidence="1" id="KW-0812">Transmembrane</keyword>
<gene>
    <name evidence="2" type="ORF">TrLO_g15802</name>
</gene>
<name>A0A9W6ZPU5_9STRA</name>
<feature type="transmembrane region" description="Helical" evidence="1">
    <location>
        <begin position="149"/>
        <end position="166"/>
    </location>
</feature>
<comment type="caution">
    <text evidence="2">The sequence shown here is derived from an EMBL/GenBank/DDBJ whole genome shotgun (WGS) entry which is preliminary data.</text>
</comment>
<keyword evidence="1" id="KW-0472">Membrane</keyword>
<organism evidence="2 3">
    <name type="scientific">Triparma laevis f. longispina</name>
    <dbReference type="NCBI Taxonomy" id="1714387"/>
    <lineage>
        <taxon>Eukaryota</taxon>
        <taxon>Sar</taxon>
        <taxon>Stramenopiles</taxon>
        <taxon>Ochrophyta</taxon>
        <taxon>Bolidophyceae</taxon>
        <taxon>Parmales</taxon>
        <taxon>Triparmaceae</taxon>
        <taxon>Triparma</taxon>
    </lineage>
</organism>
<protein>
    <submittedName>
        <fullName evidence="2">Uncharacterized protein</fullName>
    </submittedName>
</protein>
<dbReference type="AlphaFoldDB" id="A0A9W6ZPU5"/>
<accession>A0A9W6ZPU5</accession>
<sequence>MLAADRSAVETDLQAQAVQIKNIEMNNIDRYLQAIGTQAALICGFAASESWAMEKWNTQYCPWWLIVCYYMTNITSLLCEMYCVMNATLVSVLGPTFALNGPKGSMHEAVKSMKEERMNILNAFYAGAISFGACQVFTCWIISPIETAVPVTIVIVFGFYFIWTAMMRIKGKFRYNEIYAGNDDGRGTVVENRERKSSFFGRLSGMSTGEPASPKSRPMKAQAFLNQKSSSGYPAGMLEIETTPHGHNLSLSPGEDQL</sequence>
<evidence type="ECO:0000313" key="3">
    <source>
        <dbReference type="Proteomes" id="UP001165122"/>
    </source>
</evidence>
<reference evidence="3" key="1">
    <citation type="journal article" date="2023" name="Commun. Biol.">
        <title>Genome analysis of Parmales, the sister group of diatoms, reveals the evolutionary specialization of diatoms from phago-mixotrophs to photoautotrophs.</title>
        <authorList>
            <person name="Ban H."/>
            <person name="Sato S."/>
            <person name="Yoshikawa S."/>
            <person name="Yamada K."/>
            <person name="Nakamura Y."/>
            <person name="Ichinomiya M."/>
            <person name="Sato N."/>
            <person name="Blanc-Mathieu R."/>
            <person name="Endo H."/>
            <person name="Kuwata A."/>
            <person name="Ogata H."/>
        </authorList>
    </citation>
    <scope>NUCLEOTIDE SEQUENCE [LARGE SCALE GENOMIC DNA]</scope>
    <source>
        <strain evidence="3">NIES 3700</strain>
    </source>
</reference>
<evidence type="ECO:0000256" key="1">
    <source>
        <dbReference type="SAM" id="Phobius"/>
    </source>
</evidence>
<dbReference type="Proteomes" id="UP001165122">
    <property type="component" value="Unassembled WGS sequence"/>
</dbReference>
<dbReference type="EMBL" id="BRXW01000449">
    <property type="protein sequence ID" value="GMH55901.1"/>
    <property type="molecule type" value="Genomic_DNA"/>
</dbReference>
<feature type="transmembrane region" description="Helical" evidence="1">
    <location>
        <begin position="60"/>
        <end position="78"/>
    </location>
</feature>
<keyword evidence="1" id="KW-1133">Transmembrane helix</keyword>
<keyword evidence="3" id="KW-1185">Reference proteome</keyword>
<dbReference type="OrthoDB" id="10253246at2759"/>
<proteinExistence type="predicted"/>
<feature type="transmembrane region" description="Helical" evidence="1">
    <location>
        <begin position="123"/>
        <end position="143"/>
    </location>
</feature>